<dbReference type="STRING" id="644282.Deba_1462"/>
<dbReference type="HOGENOM" id="CLU_703437_0_0_7"/>
<evidence type="ECO:0000313" key="4">
    <source>
        <dbReference type="Proteomes" id="UP000009047"/>
    </source>
</evidence>
<reference evidence="3 4" key="1">
    <citation type="journal article" date="2010" name="Stand. Genomic Sci.">
        <title>Complete genome sequence of Desulfarculus baarsii type strain (2st14).</title>
        <authorList>
            <person name="Sun H."/>
            <person name="Spring S."/>
            <person name="Lapidus A."/>
            <person name="Davenport K."/>
            <person name="Del Rio T.G."/>
            <person name="Tice H."/>
            <person name="Nolan M."/>
            <person name="Copeland A."/>
            <person name="Cheng J.F."/>
            <person name="Lucas S."/>
            <person name="Tapia R."/>
            <person name="Goodwin L."/>
            <person name="Pitluck S."/>
            <person name="Ivanova N."/>
            <person name="Pagani I."/>
            <person name="Mavromatis K."/>
            <person name="Ovchinnikova G."/>
            <person name="Pati A."/>
            <person name="Chen A."/>
            <person name="Palaniappan K."/>
            <person name="Hauser L."/>
            <person name="Chang Y.J."/>
            <person name="Jeffries C.D."/>
            <person name="Detter J.C."/>
            <person name="Han C."/>
            <person name="Rohde M."/>
            <person name="Brambilla E."/>
            <person name="Goker M."/>
            <person name="Woyke T."/>
            <person name="Bristow J."/>
            <person name="Eisen J.A."/>
            <person name="Markowitz V."/>
            <person name="Hugenholtz P."/>
            <person name="Kyrpides N.C."/>
            <person name="Klenk H.P."/>
            <person name="Land M."/>
        </authorList>
    </citation>
    <scope>NUCLEOTIDE SEQUENCE [LARGE SCALE GENOMIC DNA]</scope>
    <source>
        <strain evidence="4">ATCC 33931 / DSM 2075 / LMG 7858 / VKM B-1802 / 2st14</strain>
    </source>
</reference>
<dbReference type="KEGG" id="dbr:Deba_1462"/>
<feature type="compositionally biased region" description="Low complexity" evidence="1">
    <location>
        <begin position="207"/>
        <end position="216"/>
    </location>
</feature>
<dbReference type="EMBL" id="CP002085">
    <property type="protein sequence ID" value="ADK84830.1"/>
    <property type="molecule type" value="Genomic_DNA"/>
</dbReference>
<keyword evidence="4" id="KW-1185">Reference proteome</keyword>
<evidence type="ECO:0000256" key="2">
    <source>
        <dbReference type="SAM" id="SignalP"/>
    </source>
</evidence>
<feature type="region of interest" description="Disordered" evidence="1">
    <location>
        <begin position="207"/>
        <end position="259"/>
    </location>
</feature>
<dbReference type="Proteomes" id="UP000009047">
    <property type="component" value="Chromosome"/>
</dbReference>
<dbReference type="Gene3D" id="1.25.40.10">
    <property type="entry name" value="Tetratricopeptide repeat domain"/>
    <property type="match status" value="1"/>
</dbReference>
<proteinExistence type="predicted"/>
<organism evidence="3 4">
    <name type="scientific">Desulfarculus baarsii (strain ATCC 33931 / DSM 2075 / LMG 7858 / VKM B-1802 / 2st14)</name>
    <dbReference type="NCBI Taxonomy" id="644282"/>
    <lineage>
        <taxon>Bacteria</taxon>
        <taxon>Pseudomonadati</taxon>
        <taxon>Thermodesulfobacteriota</taxon>
        <taxon>Desulfarculia</taxon>
        <taxon>Desulfarculales</taxon>
        <taxon>Desulfarculaceae</taxon>
        <taxon>Desulfarculus</taxon>
    </lineage>
</organism>
<evidence type="ECO:0000256" key="1">
    <source>
        <dbReference type="SAM" id="MobiDB-lite"/>
    </source>
</evidence>
<feature type="chain" id="PRO_5003150260" evidence="2">
    <location>
        <begin position="34"/>
        <end position="392"/>
    </location>
</feature>
<dbReference type="InterPro" id="IPR011990">
    <property type="entry name" value="TPR-like_helical_dom_sf"/>
</dbReference>
<evidence type="ECO:0000313" key="3">
    <source>
        <dbReference type="EMBL" id="ADK84830.1"/>
    </source>
</evidence>
<dbReference type="AlphaFoldDB" id="E1QGY7"/>
<dbReference type="eggNOG" id="COG1729">
    <property type="taxonomic scope" value="Bacteria"/>
</dbReference>
<sequence>MGALATPAPARRWAGWLVVALLCALAVALPAMAAGNDAQDRRAAQLLLELGQTPPQDYANQRRLLEAIIEQCPDSTHAPEAYWRLAEVYKRYLGLPDYTAIALLFEKYLARYPRAADAPMARRQLIEAYEKTGQWEPVAAYFAKDLGPMDQLPDSRLFQDGLSYAQALEHTGRTAQAKAWYQKIVARDGGANSPAAAKARQRLAALGDEPRPSTNPAAPPVAAPTTQPAPTPLPNAPAPVPAPHAQPTTPLPPTPGAAGATCRLERIAGDVDLVGRAYTPAATPDGAADSRLSLDLPPGDRVLLRIDLQVAGGRDGWWSTVAAEGVWPMAVRRADQPDQTPGRMLRLEPGSGGCRVELFVQDNGALAGGRPLTALLFWSDGQMSVVEATHGR</sequence>
<feature type="compositionally biased region" description="Pro residues" evidence="1">
    <location>
        <begin position="217"/>
        <end position="255"/>
    </location>
</feature>
<feature type="signal peptide" evidence="2">
    <location>
        <begin position="1"/>
        <end position="33"/>
    </location>
</feature>
<accession>E1QGY7</accession>
<keyword evidence="2" id="KW-0732">Signal</keyword>
<name>E1QGY7_DESB2</name>
<gene>
    <name evidence="3" type="ordered locus">Deba_1462</name>
</gene>
<protein>
    <submittedName>
        <fullName evidence="3">Uncharacterized protein</fullName>
    </submittedName>
</protein>